<feature type="domain" description="Rubredoxin-like" evidence="2">
    <location>
        <begin position="1"/>
        <end position="35"/>
    </location>
</feature>
<gene>
    <name evidence="3" type="ORF">FWJ32_05855</name>
</gene>
<dbReference type="InterPro" id="IPR024934">
    <property type="entry name" value="Rubredoxin-like_dom"/>
</dbReference>
<evidence type="ECO:0000313" key="4">
    <source>
        <dbReference type="Proteomes" id="UP000322976"/>
    </source>
</evidence>
<organism evidence="3 4">
    <name type="scientific">Calorimonas adulescens</name>
    <dbReference type="NCBI Taxonomy" id="2606906"/>
    <lineage>
        <taxon>Bacteria</taxon>
        <taxon>Bacillati</taxon>
        <taxon>Bacillota</taxon>
        <taxon>Clostridia</taxon>
        <taxon>Thermoanaerobacterales</taxon>
        <taxon>Thermoanaerobacteraceae</taxon>
        <taxon>Calorimonas</taxon>
    </lineage>
</organism>
<dbReference type="GO" id="GO:0005506">
    <property type="term" value="F:iron ion binding"/>
    <property type="evidence" value="ECO:0007669"/>
    <property type="project" value="InterPro"/>
</dbReference>
<dbReference type="CDD" id="cd00729">
    <property type="entry name" value="rubredoxin_SM"/>
    <property type="match status" value="1"/>
</dbReference>
<dbReference type="Pfam" id="PF21349">
    <property type="entry name" value="RUBY_RBDX"/>
    <property type="match status" value="1"/>
</dbReference>
<dbReference type="EMBL" id="VTPS01000007">
    <property type="protein sequence ID" value="TZE82276.1"/>
    <property type="molecule type" value="Genomic_DNA"/>
</dbReference>
<evidence type="ECO:0000259" key="2">
    <source>
        <dbReference type="PROSITE" id="PS50903"/>
    </source>
</evidence>
<keyword evidence="4" id="KW-1185">Reference proteome</keyword>
<dbReference type="Proteomes" id="UP000322976">
    <property type="component" value="Unassembled WGS sequence"/>
</dbReference>
<dbReference type="AlphaFoldDB" id="A0A5D8QEK4"/>
<accession>A0A5D8QEK4</accession>
<dbReference type="PROSITE" id="PS50903">
    <property type="entry name" value="RUBREDOXIN_LIKE"/>
    <property type="match status" value="1"/>
</dbReference>
<evidence type="ECO:0000313" key="3">
    <source>
        <dbReference type="EMBL" id="TZE82276.1"/>
    </source>
</evidence>
<proteinExistence type="predicted"/>
<dbReference type="Gene3D" id="2.20.28.10">
    <property type="match status" value="1"/>
</dbReference>
<evidence type="ECO:0000256" key="1">
    <source>
        <dbReference type="ARBA" id="ARBA00001965"/>
    </source>
</evidence>
<comment type="cofactor">
    <cofactor evidence="1">
        <name>Fe(3+)</name>
        <dbReference type="ChEBI" id="CHEBI:29034"/>
    </cofactor>
</comment>
<protein>
    <submittedName>
        <fullName evidence="3">Rubredoxin</fullName>
    </submittedName>
</protein>
<comment type="caution">
    <text evidence="3">The sequence shown here is derived from an EMBL/GenBank/DDBJ whole genome shotgun (WGS) entry which is preliminary data.</text>
</comment>
<reference evidence="3 4" key="1">
    <citation type="submission" date="2019-08" db="EMBL/GenBank/DDBJ databases">
        <title>Calorimonas adulescens gen. nov., sp. nov., an anaerobic thermophilic bacterium from Sakhalin hot spring.</title>
        <authorList>
            <person name="Khomyakova M.A."/>
            <person name="Merkel A.Y."/>
            <person name="Novikov A."/>
            <person name="Bonch-Osmolovskaya E.A."/>
            <person name="Slobodkin A.I."/>
        </authorList>
    </citation>
    <scope>NUCLEOTIDE SEQUENCE [LARGE SCALE GENOMIC DNA]</scope>
    <source>
        <strain evidence="3 4">A05MB</strain>
    </source>
</reference>
<name>A0A5D8QEK4_9THEO</name>
<dbReference type="SUPFAM" id="SSF57802">
    <property type="entry name" value="Rubredoxin-like"/>
    <property type="match status" value="1"/>
</dbReference>
<sequence length="111" mass="12638">MSMWRCSVCGLIYEGEEAPDVCPKCGAGKDKFEKVAEDKETLINRSRFSNGLHMELYGMMTKIVELAQKGIDDNLDPACVKIFNEEKEAALMFQRKIMAELQTHMNKSKWG</sequence>
<dbReference type="InterPro" id="IPR048574">
    <property type="entry name" value="RUBY_RBDX"/>
</dbReference>